<dbReference type="HOGENOM" id="CLU_042638_1_1_0"/>
<keyword evidence="3" id="KW-1185">Reference proteome</keyword>
<dbReference type="EMBL" id="CP002281">
    <property type="protein sequence ID" value="ADO82062.1"/>
    <property type="molecule type" value="Genomic_DNA"/>
</dbReference>
<dbReference type="AlphaFoldDB" id="E3HAR1"/>
<feature type="transmembrane region" description="Helical" evidence="1">
    <location>
        <begin position="100"/>
        <end position="129"/>
    </location>
</feature>
<feature type="transmembrane region" description="Helical" evidence="1">
    <location>
        <begin position="398"/>
        <end position="421"/>
    </location>
</feature>
<sequence length="457" mass="47890">MGIGILGIVLSLILLMFFAYRGVSVIILAPLLACLAAVLSGDFPAIVAYTEVFMKGVGGFVIKYFPIFLTGAIFGKLMGVSGASKTISHFFVDKLGKERAILAVVMATALLVYGGVSLFVVVFAIYPIGASLYREAGIPKRLLPATIAFGAFTFAMTALPGTPQYINTMPIQYFNTNIYAAPVLGIVGSLVMGTLGIAWLNGRAKKLMASGEGYGDHVENFVSDDDNLPGFGLSIMPIFTIFALNYYFTNFYFKSYGERYSGAMEKLGSSGINGIWPVIISLGAAIIVCMILFRPYIKDMKKEMADGALGSLLPIMNTGSEVGYGAVIKSLAAFLIIKDGILSIPGTPLIKVAASTTALAGMVGSSSGGTAIALGALGDTFMKLAAATGVNPEAMHRIAIMAAGGLDTFPHCGAVITLLAVCGLTHKESYKDIAVCTMVIPLIATTVCIVLAAMGMN</sequence>
<protein>
    <submittedName>
        <fullName evidence="2">Citrate transporter</fullName>
    </submittedName>
</protein>
<dbReference type="OrthoDB" id="86125at2"/>
<feature type="transmembrane region" description="Helical" evidence="1">
    <location>
        <begin position="433"/>
        <end position="454"/>
    </location>
</feature>
<dbReference type="GO" id="GO:0015128">
    <property type="term" value="F:gluconate transmembrane transporter activity"/>
    <property type="evidence" value="ECO:0007669"/>
    <property type="project" value="InterPro"/>
</dbReference>
<dbReference type="PANTHER" id="PTHR30354:SF7">
    <property type="entry name" value="BLL7963 PROTEIN"/>
    <property type="match status" value="1"/>
</dbReference>
<feature type="transmembrane region" description="Helical" evidence="1">
    <location>
        <begin position="141"/>
        <end position="159"/>
    </location>
</feature>
<feature type="transmembrane region" description="Helical" evidence="1">
    <location>
        <begin position="179"/>
        <end position="200"/>
    </location>
</feature>
<accession>E3HAR1</accession>
<name>E3HAR1_ILYPC</name>
<evidence type="ECO:0000313" key="2">
    <source>
        <dbReference type="EMBL" id="ADO82062.1"/>
    </source>
</evidence>
<dbReference type="Proteomes" id="UP000006875">
    <property type="component" value="Chromosome"/>
</dbReference>
<evidence type="ECO:0000313" key="3">
    <source>
        <dbReference type="Proteomes" id="UP000006875"/>
    </source>
</evidence>
<dbReference type="InterPro" id="IPR003474">
    <property type="entry name" value="Glcn_transporter"/>
</dbReference>
<dbReference type="PANTHER" id="PTHR30354">
    <property type="entry name" value="GNT FAMILY GLUCONATE TRANSPORTER"/>
    <property type="match status" value="1"/>
</dbReference>
<gene>
    <name evidence="2" type="ordered locus">Ilyop_0273</name>
</gene>
<dbReference type="STRING" id="572544.Ilyop_0273"/>
<evidence type="ECO:0000256" key="1">
    <source>
        <dbReference type="SAM" id="Phobius"/>
    </source>
</evidence>
<keyword evidence="1" id="KW-0812">Transmembrane</keyword>
<dbReference type="RefSeq" id="WP_013386733.1">
    <property type="nucleotide sequence ID" value="NC_014632.1"/>
</dbReference>
<proteinExistence type="predicted"/>
<feature type="transmembrane region" description="Helical" evidence="1">
    <location>
        <begin position="61"/>
        <end position="80"/>
    </location>
</feature>
<dbReference type="eggNOG" id="COG2610">
    <property type="taxonomic scope" value="Bacteria"/>
</dbReference>
<feature type="transmembrane region" description="Helical" evidence="1">
    <location>
        <begin position="228"/>
        <end position="248"/>
    </location>
</feature>
<feature type="transmembrane region" description="Helical" evidence="1">
    <location>
        <begin position="274"/>
        <end position="293"/>
    </location>
</feature>
<dbReference type="KEGG" id="ipo:Ilyop_0273"/>
<feature type="transmembrane region" description="Helical" evidence="1">
    <location>
        <begin position="29"/>
        <end position="49"/>
    </location>
</feature>
<organism evidence="2 3">
    <name type="scientific">Ilyobacter polytropus (strain ATCC 51220 / DSM 2926 / LMG 16218 / CuHBu1)</name>
    <dbReference type="NCBI Taxonomy" id="572544"/>
    <lineage>
        <taxon>Bacteria</taxon>
        <taxon>Fusobacteriati</taxon>
        <taxon>Fusobacteriota</taxon>
        <taxon>Fusobacteriia</taxon>
        <taxon>Fusobacteriales</taxon>
        <taxon>Fusobacteriaceae</taxon>
        <taxon>Ilyobacter</taxon>
    </lineage>
</organism>
<reference evidence="2 3" key="1">
    <citation type="journal article" date="2010" name="Stand. Genomic Sci.">
        <title>Complete genome sequence of Ilyobacter polytropus type strain (CuHbu1).</title>
        <authorList>
            <person name="Sikorski J."/>
            <person name="Chertkov O."/>
            <person name="Lapidus A."/>
            <person name="Nolan M."/>
            <person name="Lucas S."/>
            <person name="Del Rio T.G."/>
            <person name="Tice H."/>
            <person name="Cheng J.F."/>
            <person name="Tapia R."/>
            <person name="Han C."/>
            <person name="Goodwin L."/>
            <person name="Pitluck S."/>
            <person name="Liolios K."/>
            <person name="Ivanova N."/>
            <person name="Mavromatis K."/>
            <person name="Mikhailova N."/>
            <person name="Pati A."/>
            <person name="Chen A."/>
            <person name="Palaniappan K."/>
            <person name="Land M."/>
            <person name="Hauser L."/>
            <person name="Chang Y.J."/>
            <person name="Jeffries C.D."/>
            <person name="Brambilla E."/>
            <person name="Yasawong M."/>
            <person name="Rohde M."/>
            <person name="Pukall R."/>
            <person name="Spring S."/>
            <person name="Goker M."/>
            <person name="Woyke T."/>
            <person name="Bristow J."/>
            <person name="Eisen J.A."/>
            <person name="Markowitz V."/>
            <person name="Hugenholtz P."/>
            <person name="Kyrpides N.C."/>
            <person name="Klenk H.P."/>
        </authorList>
    </citation>
    <scope>NUCLEOTIDE SEQUENCE [LARGE SCALE GENOMIC DNA]</scope>
    <source>
        <strain evidence="3">ATCC 51220 / DSM 2926 / LMG 16218 / CuHBu1</strain>
    </source>
</reference>
<dbReference type="GO" id="GO:0005886">
    <property type="term" value="C:plasma membrane"/>
    <property type="evidence" value="ECO:0007669"/>
    <property type="project" value="TreeGrafter"/>
</dbReference>
<keyword evidence="1" id="KW-0472">Membrane</keyword>
<feature type="transmembrane region" description="Helical" evidence="1">
    <location>
        <begin position="358"/>
        <end position="378"/>
    </location>
</feature>
<keyword evidence="1" id="KW-1133">Transmembrane helix</keyword>
<dbReference type="Pfam" id="PF02447">
    <property type="entry name" value="GntP_permease"/>
    <property type="match status" value="1"/>
</dbReference>